<feature type="region of interest" description="Disordered" evidence="2">
    <location>
        <begin position="542"/>
        <end position="580"/>
    </location>
</feature>
<dbReference type="PROSITE" id="PS50222">
    <property type="entry name" value="EF_HAND_2"/>
    <property type="match status" value="1"/>
</dbReference>
<dbReference type="AlphaFoldDB" id="A0A4P9YYA5"/>
<feature type="compositionally biased region" description="Low complexity" evidence="2">
    <location>
        <begin position="140"/>
        <end position="164"/>
    </location>
</feature>
<dbReference type="Proteomes" id="UP000278143">
    <property type="component" value="Unassembled WGS sequence"/>
</dbReference>
<feature type="region of interest" description="Disordered" evidence="2">
    <location>
        <begin position="246"/>
        <end position="282"/>
    </location>
</feature>
<organism evidence="4 5">
    <name type="scientific">Syncephalis pseudoplumigaleata</name>
    <dbReference type="NCBI Taxonomy" id="1712513"/>
    <lineage>
        <taxon>Eukaryota</taxon>
        <taxon>Fungi</taxon>
        <taxon>Fungi incertae sedis</taxon>
        <taxon>Zoopagomycota</taxon>
        <taxon>Zoopagomycotina</taxon>
        <taxon>Zoopagomycetes</taxon>
        <taxon>Zoopagales</taxon>
        <taxon>Piptocephalidaceae</taxon>
        <taxon>Syncephalis</taxon>
    </lineage>
</organism>
<feature type="compositionally biased region" description="Basic residues" evidence="2">
    <location>
        <begin position="257"/>
        <end position="269"/>
    </location>
</feature>
<feature type="domain" description="EF-hand" evidence="3">
    <location>
        <begin position="40"/>
        <end position="75"/>
    </location>
</feature>
<dbReference type="GO" id="GO:0005509">
    <property type="term" value="F:calcium ion binding"/>
    <property type="evidence" value="ECO:0007669"/>
    <property type="project" value="InterPro"/>
</dbReference>
<reference evidence="5" key="1">
    <citation type="journal article" date="2018" name="Nat. Microbiol.">
        <title>Leveraging single-cell genomics to expand the fungal tree of life.</title>
        <authorList>
            <person name="Ahrendt S.R."/>
            <person name="Quandt C.A."/>
            <person name="Ciobanu D."/>
            <person name="Clum A."/>
            <person name="Salamov A."/>
            <person name="Andreopoulos B."/>
            <person name="Cheng J.F."/>
            <person name="Woyke T."/>
            <person name="Pelin A."/>
            <person name="Henrissat B."/>
            <person name="Reynolds N.K."/>
            <person name="Benny G.L."/>
            <person name="Smith M.E."/>
            <person name="James T.Y."/>
            <person name="Grigoriev I.V."/>
        </authorList>
    </citation>
    <scope>NUCLEOTIDE SEQUENCE [LARGE SCALE GENOMIC DNA]</scope>
    <source>
        <strain evidence="5">Benny S71-1</strain>
    </source>
</reference>
<feature type="region of interest" description="Disordered" evidence="2">
    <location>
        <begin position="123"/>
        <end position="200"/>
    </location>
</feature>
<proteinExistence type="predicted"/>
<feature type="coiled-coil region" evidence="1">
    <location>
        <begin position="310"/>
        <end position="505"/>
    </location>
</feature>
<sequence>MDTSGDPVPDIAYGPKSTADTATETAKYLPSGLHPEEDAELLEHVRHVFSELDRDNRNLITTSDLEPLFSRLDKERKLRLNEQAKEQIMLMAEAQGDITITMSQVIDLIPKLRMLAPQSPMARSANAGSLMARSGIPRRSSNSGSSSNNNNNNNNNGGNNNNNNRANPESTSPFSSPLAATRAHEVTSPKSGGRKTGMDLWPGEQLQAEGAEYAYFGSDDENNYRDRHTNSAGGSGRRFLARDLSRLSSDNNQSPTKSRHATLFTRHHRSDSPSLPGSPLSPGVLARRAKFMSNTMETPENYAGEEEMSHADLLNEITNLRREVADYKLRQKESEEHVATMARQHDEAMAAVQQKMDELQGALNVKKRHIVEMQNNEKHHREQIALLENEAQKYAKNIKVLKSQLTKMKTQYEEKCMDEERLFAQLKAKDEELQTSESSIEQLANDQRRSAEERLQLERALRRLENDVLCAQEFEREHELLQKENQELKMKVKQLEAESEERAHRAPVQIPDSLGRASYPCSLSVVVHWNTTRLAVAEAARSGRDLKSEMAGTHPRRERPSLVDLSNMAVHAGSMERRGH</sequence>
<keyword evidence="5" id="KW-1185">Reference proteome</keyword>
<feature type="region of interest" description="Disordered" evidence="2">
    <location>
        <begin position="218"/>
        <end position="237"/>
    </location>
</feature>
<evidence type="ECO:0000259" key="3">
    <source>
        <dbReference type="PROSITE" id="PS50222"/>
    </source>
</evidence>
<feature type="compositionally biased region" description="Polar residues" evidence="2">
    <location>
        <begin position="246"/>
        <end position="256"/>
    </location>
</feature>
<feature type="compositionally biased region" description="Polar residues" evidence="2">
    <location>
        <begin position="165"/>
        <end position="175"/>
    </location>
</feature>
<feature type="compositionally biased region" description="Low complexity" evidence="2">
    <location>
        <begin position="272"/>
        <end position="282"/>
    </location>
</feature>
<evidence type="ECO:0000313" key="5">
    <source>
        <dbReference type="Proteomes" id="UP000278143"/>
    </source>
</evidence>
<evidence type="ECO:0000256" key="2">
    <source>
        <dbReference type="SAM" id="MobiDB-lite"/>
    </source>
</evidence>
<evidence type="ECO:0000256" key="1">
    <source>
        <dbReference type="SAM" id="Coils"/>
    </source>
</evidence>
<protein>
    <recommendedName>
        <fullName evidence="3">EF-hand domain-containing protein</fullName>
    </recommendedName>
</protein>
<dbReference type="OrthoDB" id="432685at2759"/>
<name>A0A4P9YYA5_9FUNG</name>
<dbReference type="InterPro" id="IPR002048">
    <property type="entry name" value="EF_hand_dom"/>
</dbReference>
<dbReference type="EMBL" id="KZ990165">
    <property type="protein sequence ID" value="RKP24542.1"/>
    <property type="molecule type" value="Genomic_DNA"/>
</dbReference>
<feature type="region of interest" description="Disordered" evidence="2">
    <location>
        <begin position="1"/>
        <end position="23"/>
    </location>
</feature>
<accession>A0A4P9YYA5</accession>
<evidence type="ECO:0000313" key="4">
    <source>
        <dbReference type="EMBL" id="RKP24542.1"/>
    </source>
</evidence>
<gene>
    <name evidence="4" type="ORF">SYNPS1DRAFT_29695</name>
</gene>
<keyword evidence="1" id="KW-0175">Coiled coil</keyword>